<evidence type="ECO:0000256" key="2">
    <source>
        <dbReference type="SAM" id="Phobius"/>
    </source>
</evidence>
<gene>
    <name evidence="3" type="ORF">DHW29_11285</name>
</gene>
<evidence type="ECO:0000256" key="1">
    <source>
        <dbReference type="SAM" id="MobiDB-lite"/>
    </source>
</evidence>
<keyword evidence="2" id="KW-0472">Membrane</keyword>
<evidence type="ECO:0000313" key="4">
    <source>
        <dbReference type="Proteomes" id="UP000263596"/>
    </source>
</evidence>
<feature type="transmembrane region" description="Helical" evidence="2">
    <location>
        <begin position="217"/>
        <end position="239"/>
    </location>
</feature>
<feature type="region of interest" description="Disordered" evidence="1">
    <location>
        <begin position="1"/>
        <end position="23"/>
    </location>
</feature>
<keyword evidence="2" id="KW-1133">Transmembrane helix</keyword>
<feature type="transmembrane region" description="Helical" evidence="2">
    <location>
        <begin position="47"/>
        <end position="68"/>
    </location>
</feature>
<feature type="transmembrane region" description="Helical" evidence="2">
    <location>
        <begin position="251"/>
        <end position="271"/>
    </location>
</feature>
<organism evidence="3 4">
    <name type="scientific">Acinetobacter ursingii</name>
    <dbReference type="NCBI Taxonomy" id="108980"/>
    <lineage>
        <taxon>Bacteria</taxon>
        <taxon>Pseudomonadati</taxon>
        <taxon>Pseudomonadota</taxon>
        <taxon>Gammaproteobacteria</taxon>
        <taxon>Moraxellales</taxon>
        <taxon>Moraxellaceae</taxon>
        <taxon>Acinetobacter</taxon>
    </lineage>
</organism>
<protein>
    <submittedName>
        <fullName evidence="3">DUF898 domain-containing protein</fullName>
    </submittedName>
</protein>
<dbReference type="InterPro" id="IPR010295">
    <property type="entry name" value="DUF898"/>
</dbReference>
<feature type="transmembrane region" description="Helical" evidence="2">
    <location>
        <begin position="291"/>
        <end position="317"/>
    </location>
</feature>
<feature type="transmembrane region" description="Helical" evidence="2">
    <location>
        <begin position="89"/>
        <end position="110"/>
    </location>
</feature>
<evidence type="ECO:0000313" key="3">
    <source>
        <dbReference type="EMBL" id="HCK30700.1"/>
    </source>
</evidence>
<dbReference type="RefSeq" id="WP_044437269.1">
    <property type="nucleotide sequence ID" value="NZ_BBTT01000015.1"/>
</dbReference>
<dbReference type="Proteomes" id="UP000263596">
    <property type="component" value="Unassembled WGS sequence"/>
</dbReference>
<dbReference type="EMBL" id="DPVE01000196">
    <property type="protein sequence ID" value="HCK30700.1"/>
    <property type="molecule type" value="Genomic_DNA"/>
</dbReference>
<proteinExistence type="predicted"/>
<feature type="transmembrane region" description="Helical" evidence="2">
    <location>
        <begin position="163"/>
        <end position="187"/>
    </location>
</feature>
<dbReference type="AlphaFoldDB" id="A0A3D2SRD5"/>
<accession>A0A3D2SRD5</accession>
<keyword evidence="2" id="KW-0812">Transmembrane</keyword>
<comment type="caution">
    <text evidence="3">The sequence shown here is derived from an EMBL/GenBank/DDBJ whole genome shotgun (WGS) entry which is preliminary data.</text>
</comment>
<sequence>MQNSESFPLNHDELDYPSAPVPPEKTGLEYSGKQYRFQFHGQAMEYFGIWIVNIVLTIITLSIYAPWAKVRRLRYFYGNTEFFHRKFDFTGIPTKILFGRLIAIGIYVAISVISQYSMTATLIGIAILYLAVPWLIRATLRFTARNSKYANSRFYFAGSSKEAYVLFLKSILIYIFTLGIFTPYLIYLYKRYCINHLYAGQLNFQLHAKWSEYMKAVYFPVLIFLVILAVAGGLAFGLIRSGNSAGIYMAIAVYIFGLLFIGPLVVARIFITTWNNVSIGQSVFATDCNQWRYTWIVATNWIAKALTLGLMSAWAAVRIYKYQIESLTLTLNDDPDEMMNLAQHDISAVAEEISDIFDIDISL</sequence>
<dbReference type="Pfam" id="PF05987">
    <property type="entry name" value="DUF898"/>
    <property type="match status" value="1"/>
</dbReference>
<name>A0A3D2SRD5_9GAMM</name>
<feature type="transmembrane region" description="Helical" evidence="2">
    <location>
        <begin position="116"/>
        <end position="136"/>
    </location>
</feature>
<reference evidence="3 4" key="1">
    <citation type="journal article" date="2018" name="Nat. Biotechnol.">
        <title>A standardized bacterial taxonomy based on genome phylogeny substantially revises the tree of life.</title>
        <authorList>
            <person name="Parks D.H."/>
            <person name="Chuvochina M."/>
            <person name="Waite D.W."/>
            <person name="Rinke C."/>
            <person name="Skarshewski A."/>
            <person name="Chaumeil P.A."/>
            <person name="Hugenholtz P."/>
        </authorList>
    </citation>
    <scope>NUCLEOTIDE SEQUENCE [LARGE SCALE GENOMIC DNA]</scope>
    <source>
        <strain evidence="3">UBA9669</strain>
    </source>
</reference>